<dbReference type="Proteomes" id="UP000796761">
    <property type="component" value="Unassembled WGS sequence"/>
</dbReference>
<feature type="non-terminal residue" evidence="2">
    <location>
        <position position="1"/>
    </location>
</feature>
<dbReference type="EMBL" id="SWJQ01022982">
    <property type="protein sequence ID" value="TRZ04644.1"/>
    <property type="molecule type" value="Genomic_DNA"/>
</dbReference>
<gene>
    <name evidence="2" type="ORF">HGM15179_022463</name>
</gene>
<dbReference type="GO" id="GO:0035556">
    <property type="term" value="P:intracellular signal transduction"/>
    <property type="evidence" value="ECO:0007669"/>
    <property type="project" value="InterPro"/>
</dbReference>
<dbReference type="GO" id="GO:0030027">
    <property type="term" value="C:lamellipodium"/>
    <property type="evidence" value="ECO:0007669"/>
    <property type="project" value="TreeGrafter"/>
</dbReference>
<dbReference type="OrthoDB" id="9341874at2759"/>
<dbReference type="GO" id="GO:0005085">
    <property type="term" value="F:guanyl-nucleotide exchange factor activity"/>
    <property type="evidence" value="ECO:0007669"/>
    <property type="project" value="InterPro"/>
</dbReference>
<dbReference type="GO" id="GO:0030032">
    <property type="term" value="P:lamellipodium assembly"/>
    <property type="evidence" value="ECO:0007669"/>
    <property type="project" value="TreeGrafter"/>
</dbReference>
<dbReference type="InterPro" id="IPR000219">
    <property type="entry name" value="DH_dom"/>
</dbReference>
<dbReference type="PROSITE" id="PS50010">
    <property type="entry name" value="DH_2"/>
    <property type="match status" value="1"/>
</dbReference>
<dbReference type="Pfam" id="PF00621">
    <property type="entry name" value="RhoGEF"/>
    <property type="match status" value="1"/>
</dbReference>
<keyword evidence="3" id="KW-1185">Reference proteome</keyword>
<proteinExistence type="predicted"/>
<accession>A0A8K1FT35</accession>
<evidence type="ECO:0000259" key="1">
    <source>
        <dbReference type="PROSITE" id="PS50010"/>
    </source>
</evidence>
<dbReference type="AlphaFoldDB" id="A0A8K1FT35"/>
<dbReference type="PANTHER" id="PTHR46026:SF2">
    <property type="entry name" value="RHO GUANINE NUCLEOTIDE EXCHANGE FACTOR 6"/>
    <property type="match status" value="1"/>
</dbReference>
<organism evidence="2 3">
    <name type="scientific">Zosterops borbonicus</name>
    <dbReference type="NCBI Taxonomy" id="364589"/>
    <lineage>
        <taxon>Eukaryota</taxon>
        <taxon>Metazoa</taxon>
        <taxon>Chordata</taxon>
        <taxon>Craniata</taxon>
        <taxon>Vertebrata</taxon>
        <taxon>Euteleostomi</taxon>
        <taxon>Archelosauria</taxon>
        <taxon>Archosauria</taxon>
        <taxon>Dinosauria</taxon>
        <taxon>Saurischia</taxon>
        <taxon>Theropoda</taxon>
        <taxon>Coelurosauria</taxon>
        <taxon>Aves</taxon>
        <taxon>Neognathae</taxon>
        <taxon>Neoaves</taxon>
        <taxon>Telluraves</taxon>
        <taxon>Australaves</taxon>
        <taxon>Passeriformes</taxon>
        <taxon>Sylvioidea</taxon>
        <taxon>Zosteropidae</taxon>
        <taxon>Zosterops</taxon>
    </lineage>
</organism>
<dbReference type="InterPro" id="IPR035899">
    <property type="entry name" value="DBL_dom_sf"/>
</dbReference>
<evidence type="ECO:0000313" key="3">
    <source>
        <dbReference type="Proteomes" id="UP000796761"/>
    </source>
</evidence>
<comment type="caution">
    <text evidence="2">The sequence shown here is derived from an EMBL/GenBank/DDBJ whole genome shotgun (WGS) entry which is preliminary data.</text>
</comment>
<protein>
    <recommendedName>
        <fullName evidence="1">DH domain-containing protein</fullName>
    </recommendedName>
</protein>
<dbReference type="PROSITE" id="PS00741">
    <property type="entry name" value="DH_1"/>
    <property type="match status" value="1"/>
</dbReference>
<dbReference type="PANTHER" id="PTHR46026">
    <property type="entry name" value="RHO-TYPE GUANINE NUCLEOTIDE EXCHANGE FACTOR, ISOFORM F"/>
    <property type="match status" value="1"/>
</dbReference>
<feature type="domain" description="DH" evidence="1">
    <location>
        <begin position="1"/>
        <end position="123"/>
    </location>
</feature>
<sequence>VLQNILETERDYAKELQSLLGTYLRPLQSYDKLSAGDIMALLGNMEEISAFQQTLNQALEEVANDELEKFMEGQGAASPGILILTTSLSKPFLRLDKYVTLLQELERHMEVGGVWVYWAGSAP</sequence>
<name>A0A8K1FT35_9PASS</name>
<dbReference type="Gene3D" id="1.20.900.10">
    <property type="entry name" value="Dbl homology (DH) domain"/>
    <property type="match status" value="1"/>
</dbReference>
<reference evidence="2" key="1">
    <citation type="submission" date="2019-04" db="EMBL/GenBank/DDBJ databases">
        <title>Genome assembly of Zosterops borbonicus 15179.</title>
        <authorList>
            <person name="Leroy T."/>
            <person name="Anselmetti Y."/>
            <person name="Tilak M.-K."/>
            <person name="Nabholz B."/>
        </authorList>
    </citation>
    <scope>NUCLEOTIDE SEQUENCE</scope>
    <source>
        <strain evidence="2">HGM_15179</strain>
        <tissue evidence="2">Muscle</tissue>
    </source>
</reference>
<dbReference type="GO" id="GO:0005737">
    <property type="term" value="C:cytoplasm"/>
    <property type="evidence" value="ECO:0007669"/>
    <property type="project" value="TreeGrafter"/>
</dbReference>
<dbReference type="InterPro" id="IPR001331">
    <property type="entry name" value="GDS_CDC24_CS"/>
</dbReference>
<dbReference type="SUPFAM" id="SSF48065">
    <property type="entry name" value="DBL homology domain (DH-domain)"/>
    <property type="match status" value="1"/>
</dbReference>
<evidence type="ECO:0000313" key="2">
    <source>
        <dbReference type="EMBL" id="TRZ04644.1"/>
    </source>
</evidence>